<feature type="transmembrane region" description="Helical" evidence="1">
    <location>
        <begin position="6"/>
        <end position="23"/>
    </location>
</feature>
<evidence type="ECO:0000256" key="1">
    <source>
        <dbReference type="SAM" id="Phobius"/>
    </source>
</evidence>
<feature type="transmembrane region" description="Helical" evidence="1">
    <location>
        <begin position="164"/>
        <end position="181"/>
    </location>
</feature>
<feature type="transmembrane region" description="Helical" evidence="1">
    <location>
        <begin position="201"/>
        <end position="218"/>
    </location>
</feature>
<dbReference type="Proteomes" id="UP000694257">
    <property type="component" value="Chromosome"/>
</dbReference>
<keyword evidence="1" id="KW-0472">Membrane</keyword>
<evidence type="ECO:0000313" key="2">
    <source>
        <dbReference type="EMBL" id="QXN88702.1"/>
    </source>
</evidence>
<gene>
    <name evidence="2" type="ORF">KV110_24265</name>
</gene>
<name>A0ABX8RGI1_NOCIO</name>
<feature type="transmembrane region" description="Helical" evidence="1">
    <location>
        <begin position="97"/>
        <end position="115"/>
    </location>
</feature>
<evidence type="ECO:0008006" key="4">
    <source>
        <dbReference type="Google" id="ProtNLM"/>
    </source>
</evidence>
<reference evidence="2 3" key="1">
    <citation type="submission" date="2021-07" db="EMBL/GenBank/DDBJ databases">
        <title>Whole Genome Sequence of Nocardia Iowensis.</title>
        <authorList>
            <person name="Lamm A."/>
            <person name="Collins-Fairclough A.M."/>
            <person name="Bunk B."/>
            <person name="Sproer C."/>
        </authorList>
    </citation>
    <scope>NUCLEOTIDE SEQUENCE [LARGE SCALE GENOMIC DNA]</scope>
    <source>
        <strain evidence="2 3">NRRL 5646</strain>
    </source>
</reference>
<keyword evidence="1" id="KW-1133">Transmembrane helix</keyword>
<dbReference type="EMBL" id="CP078145">
    <property type="protein sequence ID" value="QXN88702.1"/>
    <property type="molecule type" value="Genomic_DNA"/>
</dbReference>
<dbReference type="RefSeq" id="WP_218469585.1">
    <property type="nucleotide sequence ID" value="NZ_BAABJN010000011.1"/>
</dbReference>
<sequence>MAENLLAAVLVVTIAVTVARTSVWRSEPKTRLLTVVLALFAVSGTATHPWVRHAVDTYLELPGWTGIIDDVVLLTAVCLMCAYLARAWGFTTVARTAVCAAPILAASLALAYAVAEHSGRHRHYIGELSRPATVYGLIVSVGLLVVTLVMFVTVLVARPPSLTQLWFGIAAAAGIVLAGLRTCATIDPGRFADPFWSSRCSLWTVFLLSVSAAGVTNLRGKRRSRVADGSVPPSPRTRKP</sequence>
<keyword evidence="1" id="KW-0812">Transmembrane</keyword>
<feature type="transmembrane region" description="Helical" evidence="1">
    <location>
        <begin position="32"/>
        <end position="51"/>
    </location>
</feature>
<feature type="transmembrane region" description="Helical" evidence="1">
    <location>
        <begin position="135"/>
        <end position="157"/>
    </location>
</feature>
<organism evidence="2 3">
    <name type="scientific">Nocardia iowensis</name>
    <dbReference type="NCBI Taxonomy" id="204891"/>
    <lineage>
        <taxon>Bacteria</taxon>
        <taxon>Bacillati</taxon>
        <taxon>Actinomycetota</taxon>
        <taxon>Actinomycetes</taxon>
        <taxon>Mycobacteriales</taxon>
        <taxon>Nocardiaceae</taxon>
        <taxon>Nocardia</taxon>
    </lineage>
</organism>
<protein>
    <recommendedName>
        <fullName evidence="4">DUF998 domain-containing protein</fullName>
    </recommendedName>
</protein>
<proteinExistence type="predicted"/>
<feature type="transmembrane region" description="Helical" evidence="1">
    <location>
        <begin position="63"/>
        <end position="85"/>
    </location>
</feature>
<accession>A0ABX8RGI1</accession>
<evidence type="ECO:0000313" key="3">
    <source>
        <dbReference type="Proteomes" id="UP000694257"/>
    </source>
</evidence>
<keyword evidence="3" id="KW-1185">Reference proteome</keyword>